<sequence length="92" mass="10088">MLHASLVHGQEKASGDTQLRYKAVGTDYAPENQASESCGAQGSVHFRYCPFPQENGVTCVFTYAAVGGTNEEWSMSMKKTGKTDYKCKVERS</sequence>
<dbReference type="AlphaFoldDB" id="A0AA35WBL8"/>
<dbReference type="EMBL" id="CASHTH010001439">
    <property type="protein sequence ID" value="CAI8015383.1"/>
    <property type="molecule type" value="Genomic_DNA"/>
</dbReference>
<keyword evidence="2" id="KW-1185">Reference proteome</keyword>
<feature type="non-terminal residue" evidence="1">
    <location>
        <position position="92"/>
    </location>
</feature>
<dbReference type="Proteomes" id="UP001174909">
    <property type="component" value="Unassembled WGS sequence"/>
</dbReference>
<comment type="caution">
    <text evidence="1">The sequence shown here is derived from an EMBL/GenBank/DDBJ whole genome shotgun (WGS) entry which is preliminary data.</text>
</comment>
<reference evidence="1" key="1">
    <citation type="submission" date="2023-03" db="EMBL/GenBank/DDBJ databases">
        <authorList>
            <person name="Steffen K."/>
            <person name="Cardenas P."/>
        </authorList>
    </citation>
    <scope>NUCLEOTIDE SEQUENCE</scope>
</reference>
<name>A0AA35WBL8_GEOBA</name>
<protein>
    <submittedName>
        <fullName evidence="1">Uncharacterized protein</fullName>
    </submittedName>
</protein>
<organism evidence="1 2">
    <name type="scientific">Geodia barretti</name>
    <name type="common">Barrett's horny sponge</name>
    <dbReference type="NCBI Taxonomy" id="519541"/>
    <lineage>
        <taxon>Eukaryota</taxon>
        <taxon>Metazoa</taxon>
        <taxon>Porifera</taxon>
        <taxon>Demospongiae</taxon>
        <taxon>Heteroscleromorpha</taxon>
        <taxon>Tetractinellida</taxon>
        <taxon>Astrophorina</taxon>
        <taxon>Geodiidae</taxon>
        <taxon>Geodia</taxon>
    </lineage>
</organism>
<dbReference type="Pfam" id="PF10572">
    <property type="entry name" value="UPF0556"/>
    <property type="match status" value="1"/>
</dbReference>
<evidence type="ECO:0000313" key="1">
    <source>
        <dbReference type="EMBL" id="CAI8015383.1"/>
    </source>
</evidence>
<evidence type="ECO:0000313" key="2">
    <source>
        <dbReference type="Proteomes" id="UP001174909"/>
    </source>
</evidence>
<dbReference type="InterPro" id="IPR018887">
    <property type="entry name" value="MYDGF"/>
</dbReference>
<gene>
    <name evidence="1" type="ORF">GBAR_LOCUS9525</name>
</gene>
<proteinExistence type="predicted"/>
<accession>A0AA35WBL8</accession>